<accession>A0A7W6J811</accession>
<dbReference type="Proteomes" id="UP000528286">
    <property type="component" value="Unassembled WGS sequence"/>
</dbReference>
<evidence type="ECO:0000313" key="3">
    <source>
        <dbReference type="Proteomes" id="UP000528286"/>
    </source>
</evidence>
<dbReference type="AlphaFoldDB" id="A0A7W6J811"/>
<name>A0A7W6J811_9HYPH</name>
<dbReference type="Gene3D" id="3.40.140.120">
    <property type="match status" value="1"/>
</dbReference>
<keyword evidence="3" id="KW-1185">Reference proteome</keyword>
<sequence length="437" mass="48363">MAFWSNWFGGAKPPAASPRASFQDAGGGIVITTAQQLEEALRSGTVTASGAAVTPDSAMRVAAVYACVRIISGAVATLPLHIKRRVDERTRQDASDTPIWKVLRRRPNRWQTPSQFRRMLQAHLLLRGNAYAMIVRSRRLVQELIPLHPDRVEVKQGDDLRLEYSYTRQDGRRIRLAQTEVFHLVGLTLDGVHGVSAISYARETIGLSLAMEDHGAATFRNGARVSGVLKHPNKLGPEAVANLKAGLEEFRSGGEQEGKNLILEEGMDYARIAMTAEDAQWLEARKFSRTDIAMFFGVPPHMIGDTEKSTSWGTGIEQQSIGFVAYTLEDHLTMWEEAINRDLIGAEEQLYARFNRAALVKGDIKARWEAYVKGLQWGVYSPNEIRALEDQNPRDGGDVFYPPPNTAGVPADEDRDRHENNGGSDGDVDPDDGDASR</sequence>
<comment type="caution">
    <text evidence="2">The sequence shown here is derived from an EMBL/GenBank/DDBJ whole genome shotgun (WGS) entry which is preliminary data.</text>
</comment>
<feature type="compositionally biased region" description="Acidic residues" evidence="1">
    <location>
        <begin position="426"/>
        <end position="437"/>
    </location>
</feature>
<dbReference type="RefSeq" id="WP_183367770.1">
    <property type="nucleotide sequence ID" value="NZ_JACIEZ010000009.1"/>
</dbReference>
<organism evidence="2 3">
    <name type="scientific">Gellertiella hungarica</name>
    <dbReference type="NCBI Taxonomy" id="1572859"/>
    <lineage>
        <taxon>Bacteria</taxon>
        <taxon>Pseudomonadati</taxon>
        <taxon>Pseudomonadota</taxon>
        <taxon>Alphaproteobacteria</taxon>
        <taxon>Hyphomicrobiales</taxon>
        <taxon>Rhizobiaceae</taxon>
        <taxon>Gellertiella</taxon>
    </lineage>
</organism>
<dbReference type="NCBIfam" id="TIGR01537">
    <property type="entry name" value="portal_HK97"/>
    <property type="match status" value="1"/>
</dbReference>
<dbReference type="Pfam" id="PF04860">
    <property type="entry name" value="Phage_portal"/>
    <property type="match status" value="1"/>
</dbReference>
<evidence type="ECO:0000256" key="1">
    <source>
        <dbReference type="SAM" id="MobiDB-lite"/>
    </source>
</evidence>
<proteinExistence type="predicted"/>
<evidence type="ECO:0000313" key="2">
    <source>
        <dbReference type="EMBL" id="MBB4066511.1"/>
    </source>
</evidence>
<dbReference type="Gene3D" id="3.30.1120.70">
    <property type="match status" value="1"/>
</dbReference>
<gene>
    <name evidence="2" type="ORF">GGR23_003726</name>
</gene>
<dbReference type="Gene3D" id="1.20.1270.210">
    <property type="match status" value="1"/>
</dbReference>
<feature type="compositionally biased region" description="Basic and acidic residues" evidence="1">
    <location>
        <begin position="388"/>
        <end position="397"/>
    </location>
</feature>
<feature type="region of interest" description="Disordered" evidence="1">
    <location>
        <begin position="388"/>
        <end position="437"/>
    </location>
</feature>
<reference evidence="2 3" key="1">
    <citation type="submission" date="2020-08" db="EMBL/GenBank/DDBJ databases">
        <title>Genomic Encyclopedia of Type Strains, Phase IV (KMG-IV): sequencing the most valuable type-strain genomes for metagenomic binning, comparative biology and taxonomic classification.</title>
        <authorList>
            <person name="Goeker M."/>
        </authorList>
    </citation>
    <scope>NUCLEOTIDE SEQUENCE [LARGE SCALE GENOMIC DNA]</scope>
    <source>
        <strain evidence="2 3">DSM 29853</strain>
    </source>
</reference>
<protein>
    <submittedName>
        <fullName evidence="2">HK97 family phage portal protein</fullName>
    </submittedName>
</protein>
<dbReference type="InterPro" id="IPR006427">
    <property type="entry name" value="Portal_HK97"/>
</dbReference>
<dbReference type="EMBL" id="JACIEZ010000009">
    <property type="protein sequence ID" value="MBB4066511.1"/>
    <property type="molecule type" value="Genomic_DNA"/>
</dbReference>
<dbReference type="InterPro" id="IPR006944">
    <property type="entry name" value="Phage/GTA_portal"/>
</dbReference>